<dbReference type="PANTHER" id="PTHR43328:SF1">
    <property type="entry name" value="N-ACETYLTRANSFERASE DOMAIN-CONTAINING PROTEIN"/>
    <property type="match status" value="1"/>
</dbReference>
<evidence type="ECO:0000259" key="1">
    <source>
        <dbReference type="PROSITE" id="PS51186"/>
    </source>
</evidence>
<reference evidence="2 3" key="1">
    <citation type="journal article" date="2015" name="Biotechnol. Bioeng.">
        <title>Genome sequence and phenotypic characterization of Caulobacter segnis.</title>
        <authorList>
            <person name="Patel S."/>
            <person name="Fletcher B."/>
            <person name="Scott D.C."/>
            <person name="Ely B."/>
        </authorList>
    </citation>
    <scope>NUCLEOTIDE SEQUENCE [LARGE SCALE GENOMIC DNA]</scope>
    <source>
        <strain evidence="2 3">ERI-2</strain>
    </source>
</reference>
<dbReference type="Proteomes" id="UP000077407">
    <property type="component" value="Unassembled WGS sequence"/>
</dbReference>
<dbReference type="Gene3D" id="3.40.630.30">
    <property type="match status" value="1"/>
</dbReference>
<dbReference type="EMBL" id="LITT01000010">
    <property type="protein sequence ID" value="OAA90775.1"/>
    <property type="molecule type" value="Genomic_DNA"/>
</dbReference>
<evidence type="ECO:0000313" key="3">
    <source>
        <dbReference type="Proteomes" id="UP000077407"/>
    </source>
</evidence>
<dbReference type="RefSeq" id="WP_063554651.1">
    <property type="nucleotide sequence ID" value="NZ_LITT01000010.1"/>
</dbReference>
<dbReference type="SUPFAM" id="SSF55729">
    <property type="entry name" value="Acyl-CoA N-acyltransferases (Nat)"/>
    <property type="match status" value="1"/>
</dbReference>
<name>A0A162J5Y3_9CLOT</name>
<feature type="domain" description="N-acetyltransferase" evidence="1">
    <location>
        <begin position="16"/>
        <end position="151"/>
    </location>
</feature>
<dbReference type="GO" id="GO:0016747">
    <property type="term" value="F:acyltransferase activity, transferring groups other than amino-acyl groups"/>
    <property type="evidence" value="ECO:0007669"/>
    <property type="project" value="InterPro"/>
</dbReference>
<dbReference type="AlphaFoldDB" id="A0A162J5Y3"/>
<comment type="caution">
    <text evidence="2">The sequence shown here is derived from an EMBL/GenBank/DDBJ whole genome shotgun (WGS) entry which is preliminary data.</text>
</comment>
<dbReference type="PATRIC" id="fig|1538.10.peg.1589"/>
<gene>
    <name evidence="2" type="ORF">WY13_01079</name>
</gene>
<evidence type="ECO:0000313" key="2">
    <source>
        <dbReference type="EMBL" id="OAA90775.1"/>
    </source>
</evidence>
<sequence length="151" mass="17574">MLEIVKLNPKYCDILANILSTDIALHKFLSPNQAMLEISGDDYYKGCLNWENKRNGHNFCILSNKIPIGSISYIHKDTESASVGMWISSTYWNLGLGTQILEIFMTMIEKNNYMYLIGSIQKWNPRSKRMFEKCGAIFKEDENRWYPTFIV</sequence>
<dbReference type="Pfam" id="PF13302">
    <property type="entry name" value="Acetyltransf_3"/>
    <property type="match status" value="1"/>
</dbReference>
<accession>A0A162J5Y3</accession>
<proteinExistence type="predicted"/>
<dbReference type="OrthoDB" id="9785602at2"/>
<dbReference type="InterPro" id="IPR000182">
    <property type="entry name" value="GNAT_dom"/>
</dbReference>
<dbReference type="PROSITE" id="PS51186">
    <property type="entry name" value="GNAT"/>
    <property type="match status" value="1"/>
</dbReference>
<dbReference type="InterPro" id="IPR016181">
    <property type="entry name" value="Acyl_CoA_acyltransferase"/>
</dbReference>
<dbReference type="PANTHER" id="PTHR43328">
    <property type="entry name" value="ACETYLTRANSFERASE-RELATED"/>
    <property type="match status" value="1"/>
</dbReference>
<organism evidence="2 3">
    <name type="scientific">Clostridium ljungdahlii</name>
    <dbReference type="NCBI Taxonomy" id="1538"/>
    <lineage>
        <taxon>Bacteria</taxon>
        <taxon>Bacillati</taxon>
        <taxon>Bacillota</taxon>
        <taxon>Clostridia</taxon>
        <taxon>Eubacteriales</taxon>
        <taxon>Clostridiaceae</taxon>
        <taxon>Clostridium</taxon>
    </lineage>
</organism>
<protein>
    <recommendedName>
        <fullName evidence="1">N-acetyltransferase domain-containing protein</fullName>
    </recommendedName>
</protein>